<feature type="compositionally biased region" description="Polar residues" evidence="1">
    <location>
        <begin position="287"/>
        <end position="321"/>
    </location>
</feature>
<feature type="region of interest" description="Disordered" evidence="1">
    <location>
        <begin position="225"/>
        <end position="400"/>
    </location>
</feature>
<feature type="compositionally biased region" description="Polar residues" evidence="1">
    <location>
        <begin position="379"/>
        <end position="397"/>
    </location>
</feature>
<evidence type="ECO:0000313" key="3">
    <source>
        <dbReference type="Proteomes" id="UP000662185"/>
    </source>
</evidence>
<dbReference type="Proteomes" id="UP000662185">
    <property type="component" value="Unassembled WGS sequence"/>
</dbReference>
<feature type="compositionally biased region" description="Polar residues" evidence="1">
    <location>
        <begin position="334"/>
        <end position="361"/>
    </location>
</feature>
<comment type="caution">
    <text evidence="2">The sequence shown here is derived from an EMBL/GenBank/DDBJ whole genome shotgun (WGS) entry which is preliminary data.</text>
</comment>
<feature type="region of interest" description="Disordered" evidence="1">
    <location>
        <begin position="95"/>
        <end position="122"/>
    </location>
</feature>
<organism evidence="2 3">
    <name type="scientific">Anabaena sphaerica FACHB-251</name>
    <dbReference type="NCBI Taxonomy" id="2692883"/>
    <lineage>
        <taxon>Bacteria</taxon>
        <taxon>Bacillati</taxon>
        <taxon>Cyanobacteriota</taxon>
        <taxon>Cyanophyceae</taxon>
        <taxon>Nostocales</taxon>
        <taxon>Nostocaceae</taxon>
        <taxon>Anabaena</taxon>
    </lineage>
</organism>
<feature type="compositionally biased region" description="Low complexity" evidence="1">
    <location>
        <begin position="322"/>
        <end position="333"/>
    </location>
</feature>
<keyword evidence="3" id="KW-1185">Reference proteome</keyword>
<dbReference type="AlphaFoldDB" id="A0A926WM79"/>
<dbReference type="RefSeq" id="WP_190564446.1">
    <property type="nucleotide sequence ID" value="NZ_JACJQU010000021.1"/>
</dbReference>
<dbReference type="Pfam" id="PF14233">
    <property type="entry name" value="DUF4335"/>
    <property type="match status" value="1"/>
</dbReference>
<evidence type="ECO:0000313" key="2">
    <source>
        <dbReference type="EMBL" id="MBD2296324.1"/>
    </source>
</evidence>
<gene>
    <name evidence="2" type="ORF">H6G06_23280</name>
</gene>
<proteinExistence type="predicted"/>
<feature type="compositionally biased region" description="Low complexity" evidence="1">
    <location>
        <begin position="111"/>
        <end position="122"/>
    </location>
</feature>
<protein>
    <submittedName>
        <fullName evidence="2">DUF4335 domain-containing protein</fullName>
    </submittedName>
</protein>
<sequence>MPGSNSVIRRYTPPTCTLEISAQSSPLSRWMGQTVLNQVRFELHFDDPALPEELKVPIHGDRDQLEALCNAVTNYVQQLLHKSADSFCFTSFKSQPSSTTSEQPELKDITPASSPSSKIPNPSSMGILEATIYLESSDNLTHKLYLGSLANPTSGTIIQLTLLQLFDLATALDEYSADVITLPNLKRESSISSLPSWTPIAAMLALAVGLTPLTWQYANSIKQNQQQTAKNPTSTTENAALESSPPLNLTTPQPGVTPPGSSDIMPLPNLDPPPPPVDPSLVKTPLSFPNSTVPDTSGTSQENALTIPQTTKPIIPSNLQIPSTTPSSQQNSTGVISQSGIPFGTGQNLPSGNTSNISSIPDSIITLPDQIPSQIPPKITSQPESQQLNRGATSATKTPAIASDDDLVAKLRATRNAPFPTEVATEENKLFDIPQSAEAREYLQKNWRPPAGFSQTLEYSLMLGVDGSIERILPLNRAAREYIDNTGMPQIGKPFVSTNKAGQNLKLRVVFSPDGKVQTFPETP</sequence>
<feature type="compositionally biased region" description="Pro residues" evidence="1">
    <location>
        <begin position="269"/>
        <end position="278"/>
    </location>
</feature>
<reference evidence="3" key="1">
    <citation type="journal article" date="2020" name="ISME J.">
        <title>Comparative genomics reveals insights into cyanobacterial evolution and habitat adaptation.</title>
        <authorList>
            <person name="Chen M.Y."/>
            <person name="Teng W.K."/>
            <person name="Zhao L."/>
            <person name="Hu C.X."/>
            <person name="Zhou Y.K."/>
            <person name="Han B.P."/>
            <person name="Song L.R."/>
            <person name="Shu W.S."/>
        </authorList>
    </citation>
    <scope>NUCLEOTIDE SEQUENCE [LARGE SCALE GENOMIC DNA]</scope>
    <source>
        <strain evidence="3">FACHB-251</strain>
    </source>
</reference>
<accession>A0A926WM79</accession>
<evidence type="ECO:0000256" key="1">
    <source>
        <dbReference type="SAM" id="MobiDB-lite"/>
    </source>
</evidence>
<dbReference type="EMBL" id="JACJQU010000021">
    <property type="protein sequence ID" value="MBD2296324.1"/>
    <property type="molecule type" value="Genomic_DNA"/>
</dbReference>
<name>A0A926WM79_9NOST</name>
<dbReference type="InterPro" id="IPR025569">
    <property type="entry name" value="DUF4335"/>
</dbReference>
<feature type="compositionally biased region" description="Polar residues" evidence="1">
    <location>
        <begin position="245"/>
        <end position="254"/>
    </location>
</feature>
<feature type="compositionally biased region" description="Polar residues" evidence="1">
    <location>
        <begin position="225"/>
        <end position="238"/>
    </location>
</feature>